<evidence type="ECO:0000313" key="8">
    <source>
        <dbReference type="Proteomes" id="UP000530928"/>
    </source>
</evidence>
<dbReference type="EMBL" id="JACDUR010000001">
    <property type="protein sequence ID" value="MBA2889207.1"/>
    <property type="molecule type" value="Genomic_DNA"/>
</dbReference>
<comment type="similarity">
    <text evidence="2 4">Belongs to the bacterial solute-binding protein 3 family.</text>
</comment>
<feature type="domain" description="Solute-binding protein family 3/N-terminal" evidence="6">
    <location>
        <begin position="34"/>
        <end position="255"/>
    </location>
</feature>
<sequence length="271" mass="29211">MRRGPAALLAVLAAACLVTACSAGEPESIMDKDTLVVGVRPDLPQIGLEVSPGSFQGFDVDVAAYLGKELGKEITFVRALAADRERLLLEDKADLVVATFSITQERKTKIGFAGPYHISYQDILVRPDESRITDVRSLAGRAMCAVEGSNAAERVVEERGVQARLVPAPDYDTCLPKLKSGEIDAITTNDIILAGLALRDGTGLKLLNAQFNEQRSGVGLRKGDVRGCEELNRAITRMYQDGTARMLLDKWFGKSGIDLSIVAVPQFEGCS</sequence>
<dbReference type="AlphaFoldDB" id="A0A7W0HMY0"/>
<comment type="caution">
    <text evidence="7">The sequence shown here is derived from an EMBL/GenBank/DDBJ whole genome shotgun (WGS) entry which is preliminary data.</text>
</comment>
<reference evidence="7 8" key="1">
    <citation type="submission" date="2020-07" db="EMBL/GenBank/DDBJ databases">
        <title>Genomic Encyclopedia of Type Strains, Phase IV (KMG-IV): sequencing the most valuable type-strain genomes for metagenomic binning, comparative biology and taxonomic classification.</title>
        <authorList>
            <person name="Goeker M."/>
        </authorList>
    </citation>
    <scope>NUCLEOTIDE SEQUENCE [LARGE SCALE GENOMIC DNA]</scope>
    <source>
        <strain evidence="7 8">DSM 45533</strain>
    </source>
</reference>
<keyword evidence="3 5" id="KW-0732">Signal</keyword>
<feature type="chain" id="PRO_5039144805" evidence="5">
    <location>
        <begin position="24"/>
        <end position="271"/>
    </location>
</feature>
<name>A0A7W0HMY0_9ACTN</name>
<evidence type="ECO:0000256" key="3">
    <source>
        <dbReference type="ARBA" id="ARBA00022729"/>
    </source>
</evidence>
<comment type="subcellular location">
    <subcellularLocation>
        <location evidence="1">Cell envelope</location>
    </subcellularLocation>
</comment>
<accession>A0A7W0HMY0</accession>
<dbReference type="GO" id="GO:0030313">
    <property type="term" value="C:cell envelope"/>
    <property type="evidence" value="ECO:0007669"/>
    <property type="project" value="UniProtKB-SubCell"/>
</dbReference>
<evidence type="ECO:0000256" key="4">
    <source>
        <dbReference type="RuleBase" id="RU003744"/>
    </source>
</evidence>
<evidence type="ECO:0000313" key="7">
    <source>
        <dbReference type="EMBL" id="MBA2889207.1"/>
    </source>
</evidence>
<dbReference type="PROSITE" id="PS01039">
    <property type="entry name" value="SBP_BACTERIAL_3"/>
    <property type="match status" value="1"/>
</dbReference>
<dbReference type="RefSeq" id="WP_312894193.1">
    <property type="nucleotide sequence ID" value="NZ_BAABAM010000001.1"/>
</dbReference>
<dbReference type="Pfam" id="PF00497">
    <property type="entry name" value="SBP_bac_3"/>
    <property type="match status" value="1"/>
</dbReference>
<dbReference type="Gene3D" id="3.40.190.10">
    <property type="entry name" value="Periplasmic binding protein-like II"/>
    <property type="match status" value="2"/>
</dbReference>
<dbReference type="SMART" id="SM00062">
    <property type="entry name" value="PBPb"/>
    <property type="match status" value="1"/>
</dbReference>
<organism evidence="7 8">
    <name type="scientific">Nonomuraea soli</name>
    <dbReference type="NCBI Taxonomy" id="1032476"/>
    <lineage>
        <taxon>Bacteria</taxon>
        <taxon>Bacillati</taxon>
        <taxon>Actinomycetota</taxon>
        <taxon>Actinomycetes</taxon>
        <taxon>Streptosporangiales</taxon>
        <taxon>Streptosporangiaceae</taxon>
        <taxon>Nonomuraea</taxon>
    </lineage>
</organism>
<evidence type="ECO:0000256" key="1">
    <source>
        <dbReference type="ARBA" id="ARBA00004196"/>
    </source>
</evidence>
<dbReference type="PANTHER" id="PTHR35936:SF17">
    <property type="entry name" value="ARGININE-BINDING EXTRACELLULAR PROTEIN ARTP"/>
    <property type="match status" value="1"/>
</dbReference>
<dbReference type="InterPro" id="IPR001638">
    <property type="entry name" value="Solute-binding_3/MltF_N"/>
</dbReference>
<evidence type="ECO:0000256" key="5">
    <source>
        <dbReference type="SAM" id="SignalP"/>
    </source>
</evidence>
<proteinExistence type="inferred from homology"/>
<dbReference type="SUPFAM" id="SSF53850">
    <property type="entry name" value="Periplasmic binding protein-like II"/>
    <property type="match status" value="1"/>
</dbReference>
<dbReference type="InterPro" id="IPR018313">
    <property type="entry name" value="SBP_3_CS"/>
</dbReference>
<keyword evidence="8" id="KW-1185">Reference proteome</keyword>
<gene>
    <name evidence="7" type="ORF">HNR30_000542</name>
</gene>
<evidence type="ECO:0000256" key="2">
    <source>
        <dbReference type="ARBA" id="ARBA00010333"/>
    </source>
</evidence>
<dbReference type="Proteomes" id="UP000530928">
    <property type="component" value="Unassembled WGS sequence"/>
</dbReference>
<feature type="signal peptide" evidence="5">
    <location>
        <begin position="1"/>
        <end position="23"/>
    </location>
</feature>
<protein>
    <submittedName>
        <fullName evidence="7">Glutamate transport system substrate-binding protein</fullName>
    </submittedName>
</protein>
<dbReference type="PANTHER" id="PTHR35936">
    <property type="entry name" value="MEMBRANE-BOUND LYTIC MUREIN TRANSGLYCOSYLASE F"/>
    <property type="match status" value="1"/>
</dbReference>
<evidence type="ECO:0000259" key="6">
    <source>
        <dbReference type="SMART" id="SM00062"/>
    </source>
</evidence>
<dbReference type="PROSITE" id="PS51257">
    <property type="entry name" value="PROKAR_LIPOPROTEIN"/>
    <property type="match status" value="1"/>
</dbReference>